<dbReference type="AlphaFoldDB" id="A0A7J0D8R6"/>
<keyword evidence="4" id="KW-0443">Lipid metabolism</keyword>
<dbReference type="OrthoDB" id="2355at2759"/>
<dbReference type="GO" id="GO:0009245">
    <property type="term" value="P:lipid A biosynthetic process"/>
    <property type="evidence" value="ECO:0007669"/>
    <property type="project" value="UniProtKB-KW"/>
</dbReference>
<dbReference type="GO" id="GO:0016020">
    <property type="term" value="C:membrane"/>
    <property type="evidence" value="ECO:0007669"/>
    <property type="project" value="GOC"/>
</dbReference>
<dbReference type="GO" id="GO:0016410">
    <property type="term" value="F:N-acyltransferase activity"/>
    <property type="evidence" value="ECO:0007669"/>
    <property type="project" value="InterPro"/>
</dbReference>
<evidence type="ECO:0000313" key="6">
    <source>
        <dbReference type="EMBL" id="GFS29852.1"/>
    </source>
</evidence>
<keyword evidence="7" id="KW-1185">Reference proteome</keyword>
<dbReference type="PROSITE" id="PS00101">
    <property type="entry name" value="HEXAPEP_TRANSFERASES"/>
    <property type="match status" value="1"/>
</dbReference>
<keyword evidence="3" id="KW-0808">Transferase</keyword>
<evidence type="ECO:0000256" key="2">
    <source>
        <dbReference type="ARBA" id="ARBA00022556"/>
    </source>
</evidence>
<dbReference type="EMBL" id="BJWL01000102">
    <property type="protein sequence ID" value="GFS29852.1"/>
    <property type="molecule type" value="Genomic_DNA"/>
</dbReference>
<keyword evidence="2" id="KW-0441">Lipid A biosynthesis</keyword>
<dbReference type="InterPro" id="IPR018357">
    <property type="entry name" value="Hexapep_transf_CS"/>
</dbReference>
<evidence type="ECO:0000256" key="4">
    <source>
        <dbReference type="ARBA" id="ARBA00023098"/>
    </source>
</evidence>
<evidence type="ECO:0000313" key="7">
    <source>
        <dbReference type="Proteomes" id="UP000585474"/>
    </source>
</evidence>
<dbReference type="PANTHER" id="PTHR43378">
    <property type="entry name" value="UDP-3-O-ACYLGLUCOSAMINE N-ACYLTRANSFERASE"/>
    <property type="match status" value="1"/>
</dbReference>
<organism evidence="6 7">
    <name type="scientific">Actinidia rufa</name>
    <dbReference type="NCBI Taxonomy" id="165716"/>
    <lineage>
        <taxon>Eukaryota</taxon>
        <taxon>Viridiplantae</taxon>
        <taxon>Streptophyta</taxon>
        <taxon>Embryophyta</taxon>
        <taxon>Tracheophyta</taxon>
        <taxon>Spermatophyta</taxon>
        <taxon>Magnoliopsida</taxon>
        <taxon>eudicotyledons</taxon>
        <taxon>Gunneridae</taxon>
        <taxon>Pentapetalae</taxon>
        <taxon>asterids</taxon>
        <taxon>Ericales</taxon>
        <taxon>Actinidiaceae</taxon>
        <taxon>Actinidia</taxon>
    </lineage>
</organism>
<proteinExistence type="predicted"/>
<dbReference type="Proteomes" id="UP000585474">
    <property type="component" value="Unassembled WGS sequence"/>
</dbReference>
<evidence type="ECO:0000256" key="3">
    <source>
        <dbReference type="ARBA" id="ARBA00022679"/>
    </source>
</evidence>
<name>A0A7J0D8R6_9ERIC</name>
<keyword evidence="1" id="KW-0444">Lipid biosynthesis</keyword>
<dbReference type="InterPro" id="IPR007691">
    <property type="entry name" value="LpxD"/>
</dbReference>
<evidence type="ECO:0000256" key="1">
    <source>
        <dbReference type="ARBA" id="ARBA00022516"/>
    </source>
</evidence>
<protein>
    <submittedName>
        <fullName evidence="6">Trimeric LpxA-like enzymes superfamily protein</fullName>
    </submittedName>
</protein>
<keyword evidence="5" id="KW-0012">Acyltransferase</keyword>
<gene>
    <name evidence="6" type="ORF">Acr_00g0008810</name>
</gene>
<reference evidence="7" key="1">
    <citation type="submission" date="2019-07" db="EMBL/GenBank/DDBJ databases">
        <title>De Novo Assembly of kiwifruit Actinidia rufa.</title>
        <authorList>
            <person name="Sugita-Konishi S."/>
            <person name="Sato K."/>
            <person name="Mori E."/>
            <person name="Abe Y."/>
            <person name="Kisaki G."/>
            <person name="Hamano K."/>
            <person name="Suezawa K."/>
            <person name="Otani M."/>
            <person name="Fukuda T."/>
            <person name="Manabe T."/>
            <person name="Gomi K."/>
            <person name="Tabuchi M."/>
            <person name="Akimitsu K."/>
            <person name="Kataoka I."/>
        </authorList>
    </citation>
    <scope>NUCLEOTIDE SEQUENCE [LARGE SCALE GENOMIC DNA]</scope>
    <source>
        <strain evidence="7">cv. Fuchu</strain>
    </source>
</reference>
<dbReference type="InterPro" id="IPR011004">
    <property type="entry name" value="Trimer_LpxA-like_sf"/>
</dbReference>
<comment type="caution">
    <text evidence="6">The sequence shown here is derived from an EMBL/GenBank/DDBJ whole genome shotgun (WGS) entry which is preliminary data.</text>
</comment>
<dbReference type="PANTHER" id="PTHR43378:SF2">
    <property type="entry name" value="UDP-3-O-ACYLGLUCOSAMINE N-ACYLTRANSFERASE 1, MITOCHONDRIAL-RELATED"/>
    <property type="match status" value="1"/>
</dbReference>
<dbReference type="SUPFAM" id="SSF51161">
    <property type="entry name" value="Trimeric LpxA-like enzymes"/>
    <property type="match status" value="1"/>
</dbReference>
<accession>A0A7J0D8R6</accession>
<evidence type="ECO:0000256" key="5">
    <source>
        <dbReference type="ARBA" id="ARBA00023315"/>
    </source>
</evidence>
<dbReference type="Gene3D" id="2.160.10.10">
    <property type="entry name" value="Hexapeptide repeat proteins"/>
    <property type="match status" value="1"/>
</dbReference>
<sequence length="191" mass="20544">MVYSPEDPYRTVLIVAISLCPLLPNPPPRLVLLRLIWVLRLVISPNPCFLSLDTLMFALQLFVKLPGCGSYWNFFALLNSILEDHQGFEKWHNGGGSFHSTACVDETAVIEIGAVVHPKAVIGPNTYIGSGAIIGPAVSVGQSTKLGYNVALSNCTIGDYCVIHNGVCIGQDGFGFFLDEHGGHGEEASSQ</sequence>